<accession>L7F3F5</accession>
<dbReference type="SUPFAM" id="SSF46689">
    <property type="entry name" value="Homeodomain-like"/>
    <property type="match status" value="1"/>
</dbReference>
<dbReference type="InterPro" id="IPR050204">
    <property type="entry name" value="AraC_XylS_family_regulators"/>
</dbReference>
<dbReference type="EMBL" id="AEJB01000361">
    <property type="protein sequence ID" value="ELP65867.1"/>
    <property type="molecule type" value="Genomic_DNA"/>
</dbReference>
<dbReference type="InterPro" id="IPR009057">
    <property type="entry name" value="Homeodomain-like_sf"/>
</dbReference>
<reference evidence="5 6" key="1">
    <citation type="journal article" date="2011" name="Plasmid">
        <title>Streptomyces turgidiscabies Car8 contains a modular pathogenicity island that shares virulence genes with other actinobacterial plant pathogens.</title>
        <authorList>
            <person name="Huguet-Tapia J.C."/>
            <person name="Badger J.H."/>
            <person name="Loria R."/>
            <person name="Pettis G.S."/>
        </authorList>
    </citation>
    <scope>NUCLEOTIDE SEQUENCE [LARGE SCALE GENOMIC DNA]</scope>
    <source>
        <strain evidence="5 6">Car8</strain>
    </source>
</reference>
<dbReference type="SMART" id="SM00342">
    <property type="entry name" value="HTH_ARAC"/>
    <property type="match status" value="1"/>
</dbReference>
<dbReference type="Proteomes" id="UP000010931">
    <property type="component" value="Unassembled WGS sequence"/>
</dbReference>
<keyword evidence="3" id="KW-0804">Transcription</keyword>
<dbReference type="STRING" id="85558.T45_09188"/>
<evidence type="ECO:0000313" key="6">
    <source>
        <dbReference type="Proteomes" id="UP000010931"/>
    </source>
</evidence>
<keyword evidence="2" id="KW-0238">DNA-binding</keyword>
<feature type="domain" description="HTH araC/xylS-type" evidence="4">
    <location>
        <begin position="107"/>
        <end position="208"/>
    </location>
</feature>
<dbReference type="GO" id="GO:0003700">
    <property type="term" value="F:DNA-binding transcription factor activity"/>
    <property type="evidence" value="ECO:0007669"/>
    <property type="project" value="InterPro"/>
</dbReference>
<sequence length="212" mass="23528">MNDGSVPFSIYVPVAARFLVLRFIEAAKDGLPMSPRGTFGVVNLTKDPGSGFLLSSLNALAAEMMKTDFILPPGMREVVRILAASAMRTAYIELGKQHSGGFDPLLIAVQESIDRQLADPEISPATFAAEHNISVRQLHRIFESIGESSMSYVKRRRLERFACDLRNPSLRHRKINELAADWGMLDAAMLSKNFSSAYGMSPRAYRKQYCPT</sequence>
<dbReference type="PROSITE" id="PS01124">
    <property type="entry name" value="HTH_ARAC_FAMILY_2"/>
    <property type="match status" value="1"/>
</dbReference>
<gene>
    <name evidence="5" type="primary">txtR</name>
    <name evidence="5" type="ORF">STRTUCAR8_01749</name>
</gene>
<evidence type="ECO:0000256" key="3">
    <source>
        <dbReference type="ARBA" id="ARBA00023163"/>
    </source>
</evidence>
<keyword evidence="6" id="KW-1185">Reference proteome</keyword>
<evidence type="ECO:0000256" key="2">
    <source>
        <dbReference type="ARBA" id="ARBA00023125"/>
    </source>
</evidence>
<dbReference type="GO" id="GO:0043565">
    <property type="term" value="F:sequence-specific DNA binding"/>
    <property type="evidence" value="ECO:0007669"/>
    <property type="project" value="InterPro"/>
</dbReference>
<protein>
    <submittedName>
        <fullName evidence="5">Transcriptional regulator, AraC family</fullName>
    </submittedName>
</protein>
<organism evidence="5 6">
    <name type="scientific">Streptomyces turgidiscabies (strain Car8)</name>
    <dbReference type="NCBI Taxonomy" id="698760"/>
    <lineage>
        <taxon>Bacteria</taxon>
        <taxon>Bacillati</taxon>
        <taxon>Actinomycetota</taxon>
        <taxon>Actinomycetes</taxon>
        <taxon>Kitasatosporales</taxon>
        <taxon>Streptomycetaceae</taxon>
        <taxon>Streptomyces</taxon>
    </lineage>
</organism>
<dbReference type="PANTHER" id="PTHR46796">
    <property type="entry name" value="HTH-TYPE TRANSCRIPTIONAL ACTIVATOR RHAS-RELATED"/>
    <property type="match status" value="1"/>
</dbReference>
<name>L7F3F5_STRT8</name>
<evidence type="ECO:0000259" key="4">
    <source>
        <dbReference type="PROSITE" id="PS01124"/>
    </source>
</evidence>
<dbReference type="Gene3D" id="1.10.10.60">
    <property type="entry name" value="Homeodomain-like"/>
    <property type="match status" value="1"/>
</dbReference>
<dbReference type="Pfam" id="PF12833">
    <property type="entry name" value="HTH_18"/>
    <property type="match status" value="1"/>
</dbReference>
<proteinExistence type="predicted"/>
<keyword evidence="1" id="KW-0805">Transcription regulation</keyword>
<evidence type="ECO:0000313" key="5">
    <source>
        <dbReference type="EMBL" id="ELP65867.1"/>
    </source>
</evidence>
<dbReference type="InterPro" id="IPR018060">
    <property type="entry name" value="HTH_AraC"/>
</dbReference>
<comment type="caution">
    <text evidence="5">The sequence shown here is derived from an EMBL/GenBank/DDBJ whole genome shotgun (WGS) entry which is preliminary data.</text>
</comment>
<evidence type="ECO:0000256" key="1">
    <source>
        <dbReference type="ARBA" id="ARBA00023015"/>
    </source>
</evidence>
<dbReference type="AlphaFoldDB" id="L7F3F5"/>